<dbReference type="RefSeq" id="WP_249285423.1">
    <property type="nucleotide sequence ID" value="NZ_JACRSO010000003.1"/>
</dbReference>
<dbReference type="SUPFAM" id="SSF51658">
    <property type="entry name" value="Xylose isomerase-like"/>
    <property type="match status" value="1"/>
</dbReference>
<reference evidence="2" key="1">
    <citation type="submission" date="2020-08" db="EMBL/GenBank/DDBJ databases">
        <title>Genome public.</title>
        <authorList>
            <person name="Liu C."/>
            <person name="Sun Q."/>
        </authorList>
    </citation>
    <scope>NUCLEOTIDE SEQUENCE</scope>
    <source>
        <strain evidence="2">NSJ-44</strain>
    </source>
</reference>
<evidence type="ECO:0000259" key="1">
    <source>
        <dbReference type="Pfam" id="PF01261"/>
    </source>
</evidence>
<dbReference type="EMBL" id="JACRSO010000003">
    <property type="protein sequence ID" value="MBC8529606.1"/>
    <property type="molecule type" value="Genomic_DNA"/>
</dbReference>
<feature type="domain" description="Xylose isomerase-like TIM barrel" evidence="1">
    <location>
        <begin position="27"/>
        <end position="249"/>
    </location>
</feature>
<proteinExistence type="predicted"/>
<accession>A0A926D1A1</accession>
<evidence type="ECO:0000313" key="3">
    <source>
        <dbReference type="Proteomes" id="UP000654279"/>
    </source>
</evidence>
<sequence length="272" mass="31106">MKVAYTGWTWLVNHQDNYKYEFEQFLKEVADIGYDSVENFAFITKYFDNNAEEVKGLLDKYGLEMVNLYEHFSTDPEEDYKKAGEYIDFMKKIGATYLNLQGVMWKDAPFDRPTDEATIKAYAELSNRIGKLCKENGCVAVFHPHAATPVYTEEQIDIFLANTDPAYVWLCPDTAHTTLAGMDAVEAFKKYLPRIGYVHLKDVDPDVNNSPEWPMNRFCALGLGTVDFRGVYRVLKEGGYDGVLCVELDKPLVCNYKSALVSREYIHNVMGL</sequence>
<name>A0A926D1A1_9FIRM</name>
<dbReference type="PANTHER" id="PTHR12110">
    <property type="entry name" value="HYDROXYPYRUVATE ISOMERASE"/>
    <property type="match status" value="1"/>
</dbReference>
<dbReference type="Proteomes" id="UP000654279">
    <property type="component" value="Unassembled WGS sequence"/>
</dbReference>
<organism evidence="2 3">
    <name type="scientific">Luoshenia tenuis</name>
    <dbReference type="NCBI Taxonomy" id="2763654"/>
    <lineage>
        <taxon>Bacteria</taxon>
        <taxon>Bacillati</taxon>
        <taxon>Bacillota</taxon>
        <taxon>Clostridia</taxon>
        <taxon>Christensenellales</taxon>
        <taxon>Christensenellaceae</taxon>
        <taxon>Luoshenia</taxon>
    </lineage>
</organism>
<keyword evidence="3" id="KW-1185">Reference proteome</keyword>
<protein>
    <submittedName>
        <fullName evidence="2">TIM barrel protein</fullName>
    </submittedName>
</protein>
<dbReference type="Pfam" id="PF01261">
    <property type="entry name" value="AP_endonuc_2"/>
    <property type="match status" value="1"/>
</dbReference>
<comment type="caution">
    <text evidence="2">The sequence shown here is derived from an EMBL/GenBank/DDBJ whole genome shotgun (WGS) entry which is preliminary data.</text>
</comment>
<dbReference type="PANTHER" id="PTHR12110:SF41">
    <property type="entry name" value="INOSOSE DEHYDRATASE"/>
    <property type="match status" value="1"/>
</dbReference>
<evidence type="ECO:0000313" key="2">
    <source>
        <dbReference type="EMBL" id="MBC8529606.1"/>
    </source>
</evidence>
<dbReference type="InterPro" id="IPR036237">
    <property type="entry name" value="Xyl_isomerase-like_sf"/>
</dbReference>
<dbReference type="Gene3D" id="3.20.20.150">
    <property type="entry name" value="Divalent-metal-dependent TIM barrel enzymes"/>
    <property type="match status" value="1"/>
</dbReference>
<dbReference type="InterPro" id="IPR050312">
    <property type="entry name" value="IolE/XylAMocC-like"/>
</dbReference>
<dbReference type="InterPro" id="IPR013022">
    <property type="entry name" value="Xyl_isomerase-like_TIM-brl"/>
</dbReference>
<gene>
    <name evidence="2" type="ORF">H8699_09225</name>
</gene>
<dbReference type="AlphaFoldDB" id="A0A926D1A1"/>